<protein>
    <submittedName>
        <fullName evidence="9">L-arabinose transport system permease protein AraQ</fullName>
    </submittedName>
</protein>
<dbReference type="SUPFAM" id="SSF161098">
    <property type="entry name" value="MetI-like"/>
    <property type="match status" value="1"/>
</dbReference>
<proteinExistence type="inferred from homology"/>
<evidence type="ECO:0000256" key="5">
    <source>
        <dbReference type="ARBA" id="ARBA00022989"/>
    </source>
</evidence>
<sequence>MRTNTLEVRPRREDRIAADRSRLARSLAWTILLLVSLTMLAPFIWMVLTALKTEGEILRGDGLLPTEWRWQNFADALDAAPFGIYARNSLILAAAHTLMTVTFAAATGYSLAKLRFRAAPWIFGGLLAAMMIPGYATIVPQFLMVRFMPLFGGNNVLGQGGIGWIDSWWGLIIPGGVTAFSIFLFRQFFTSVPTELLEAARIDGVGEVGIFVRIASPQVLPAFLTAGLLSAENAWNNFLWPLLVTRSEEMRVIQVGLASFRQETTAQWTLMMAGTTLAMLPMIVLFLLAQRYFVQGFAQVGIK</sequence>
<dbReference type="GO" id="GO:0055085">
    <property type="term" value="P:transmembrane transport"/>
    <property type="evidence" value="ECO:0007669"/>
    <property type="project" value="InterPro"/>
</dbReference>
<feature type="transmembrane region" description="Helical" evidence="7">
    <location>
        <begin position="121"/>
        <end position="148"/>
    </location>
</feature>
<dbReference type="InterPro" id="IPR035906">
    <property type="entry name" value="MetI-like_sf"/>
</dbReference>
<evidence type="ECO:0000256" key="6">
    <source>
        <dbReference type="ARBA" id="ARBA00023136"/>
    </source>
</evidence>
<dbReference type="PROSITE" id="PS50928">
    <property type="entry name" value="ABC_TM1"/>
    <property type="match status" value="1"/>
</dbReference>
<keyword evidence="5 7" id="KW-1133">Transmembrane helix</keyword>
<evidence type="ECO:0000259" key="8">
    <source>
        <dbReference type="PROSITE" id="PS50928"/>
    </source>
</evidence>
<keyword evidence="6 7" id="KW-0472">Membrane</keyword>
<evidence type="ECO:0000256" key="2">
    <source>
        <dbReference type="ARBA" id="ARBA00022448"/>
    </source>
</evidence>
<evidence type="ECO:0000256" key="3">
    <source>
        <dbReference type="ARBA" id="ARBA00022475"/>
    </source>
</evidence>
<evidence type="ECO:0000313" key="9">
    <source>
        <dbReference type="EMBL" id="VZO35998.1"/>
    </source>
</evidence>
<dbReference type="Gene3D" id="1.10.3720.10">
    <property type="entry name" value="MetI-like"/>
    <property type="match status" value="1"/>
</dbReference>
<dbReference type="InterPro" id="IPR000515">
    <property type="entry name" value="MetI-like"/>
</dbReference>
<evidence type="ECO:0000313" key="10">
    <source>
        <dbReference type="Proteomes" id="UP000419743"/>
    </source>
</evidence>
<feature type="transmembrane region" description="Helical" evidence="7">
    <location>
        <begin position="27"/>
        <end position="48"/>
    </location>
</feature>
<dbReference type="RefSeq" id="WP_156740030.1">
    <property type="nucleotide sequence ID" value="NZ_CACRYJ010000017.1"/>
</dbReference>
<dbReference type="CDD" id="cd06261">
    <property type="entry name" value="TM_PBP2"/>
    <property type="match status" value="1"/>
</dbReference>
<keyword evidence="3" id="KW-1003">Cell membrane</keyword>
<feature type="transmembrane region" description="Helical" evidence="7">
    <location>
        <begin position="168"/>
        <end position="189"/>
    </location>
</feature>
<comment type="caution">
    <text evidence="9">The sequence shown here is derived from an EMBL/GenBank/DDBJ whole genome shotgun (WGS) entry which is preliminary data.</text>
</comment>
<feature type="transmembrane region" description="Helical" evidence="7">
    <location>
        <begin position="268"/>
        <end position="289"/>
    </location>
</feature>
<evidence type="ECO:0000256" key="4">
    <source>
        <dbReference type="ARBA" id="ARBA00022692"/>
    </source>
</evidence>
<comment type="subcellular location">
    <subcellularLocation>
        <location evidence="1 7">Cell membrane</location>
        <topology evidence="1 7">Multi-pass membrane protein</topology>
    </subcellularLocation>
</comment>
<dbReference type="Pfam" id="PF00528">
    <property type="entry name" value="BPD_transp_1"/>
    <property type="match status" value="1"/>
</dbReference>
<dbReference type="PANTHER" id="PTHR43744:SF12">
    <property type="entry name" value="ABC TRANSPORTER PERMEASE PROTEIN MG189-RELATED"/>
    <property type="match status" value="1"/>
</dbReference>
<accession>A0A7M4DGF5</accession>
<comment type="similarity">
    <text evidence="7">Belongs to the binding-protein-dependent transport system permease family.</text>
</comment>
<dbReference type="EMBL" id="CACRYJ010000017">
    <property type="protein sequence ID" value="VZO35998.1"/>
    <property type="molecule type" value="Genomic_DNA"/>
</dbReference>
<keyword evidence="4 7" id="KW-0812">Transmembrane</keyword>
<gene>
    <name evidence="9" type="primary">araQ_19</name>
    <name evidence="9" type="ORF">HALOF300_01202</name>
</gene>
<keyword evidence="10" id="KW-1185">Reference proteome</keyword>
<feature type="domain" description="ABC transmembrane type-1" evidence="8">
    <location>
        <begin position="86"/>
        <end position="289"/>
    </location>
</feature>
<organism evidence="9 10">
    <name type="scientific">Occultella aeris</name>
    <dbReference type="NCBI Taxonomy" id="2761496"/>
    <lineage>
        <taxon>Bacteria</taxon>
        <taxon>Bacillati</taxon>
        <taxon>Actinomycetota</taxon>
        <taxon>Actinomycetes</taxon>
        <taxon>Micrococcales</taxon>
        <taxon>Ruaniaceae</taxon>
        <taxon>Occultella</taxon>
    </lineage>
</organism>
<evidence type="ECO:0000256" key="7">
    <source>
        <dbReference type="RuleBase" id="RU363032"/>
    </source>
</evidence>
<feature type="transmembrane region" description="Helical" evidence="7">
    <location>
        <begin position="90"/>
        <end position="109"/>
    </location>
</feature>
<dbReference type="AlphaFoldDB" id="A0A7M4DGF5"/>
<name>A0A7M4DGF5_9MICO</name>
<keyword evidence="2 7" id="KW-0813">Transport</keyword>
<evidence type="ECO:0000256" key="1">
    <source>
        <dbReference type="ARBA" id="ARBA00004651"/>
    </source>
</evidence>
<dbReference type="GO" id="GO:0005886">
    <property type="term" value="C:plasma membrane"/>
    <property type="evidence" value="ECO:0007669"/>
    <property type="project" value="UniProtKB-SubCell"/>
</dbReference>
<dbReference type="PANTHER" id="PTHR43744">
    <property type="entry name" value="ABC TRANSPORTER PERMEASE PROTEIN MG189-RELATED-RELATED"/>
    <property type="match status" value="1"/>
</dbReference>
<dbReference type="Proteomes" id="UP000419743">
    <property type="component" value="Unassembled WGS sequence"/>
</dbReference>
<reference evidence="9 10" key="1">
    <citation type="submission" date="2019-11" db="EMBL/GenBank/DDBJ databases">
        <authorList>
            <person name="Criscuolo A."/>
        </authorList>
    </citation>
    <scope>NUCLEOTIDE SEQUENCE [LARGE SCALE GENOMIC DNA]</scope>
    <source>
        <strain evidence="9">CIP111667</strain>
    </source>
</reference>